<keyword evidence="5" id="KW-0378">Hydrolase</keyword>
<dbReference type="Pfam" id="PF04041">
    <property type="entry name" value="Glyco_hydro_130"/>
    <property type="match status" value="1"/>
</dbReference>
<keyword evidence="4" id="KW-0961">Cell wall biogenesis/degradation</keyword>
<evidence type="ECO:0000256" key="2">
    <source>
        <dbReference type="ARBA" id="ARBA00022679"/>
    </source>
</evidence>
<dbReference type="InterPro" id="IPR007184">
    <property type="entry name" value="Mannoside_phosphorylase"/>
</dbReference>
<dbReference type="PIRSF" id="PIRSF016202">
    <property type="entry name" value="PH1107"/>
    <property type="match status" value="1"/>
</dbReference>
<dbReference type="GO" id="GO:0016798">
    <property type="term" value="F:hydrolase activity, acting on glycosyl bonds"/>
    <property type="evidence" value="ECO:0007669"/>
    <property type="project" value="UniProtKB-KW"/>
</dbReference>
<dbReference type="InterPro" id="IPR023296">
    <property type="entry name" value="Glyco_hydro_beta-prop_sf"/>
</dbReference>
<dbReference type="EC" id="2.4.1.281" evidence="4"/>
<evidence type="ECO:0000256" key="4">
    <source>
        <dbReference type="HAMAP-Rule" id="MF_00928"/>
    </source>
</evidence>
<dbReference type="InterPro" id="IPR028583">
    <property type="entry name" value="Man_Glc_phosphorylase"/>
</dbReference>
<comment type="function">
    <text evidence="4">Converts 4-O-beta-D-mannopyranosyl-D-glucopyranose (Man-Glc) to mannose 1-phosphate (Man1P) and glucose.</text>
</comment>
<dbReference type="Gene3D" id="2.115.10.20">
    <property type="entry name" value="Glycosyl hydrolase domain, family 43"/>
    <property type="match status" value="1"/>
</dbReference>
<accession>A0ABW5FGB9</accession>
<dbReference type="PANTHER" id="PTHR34106">
    <property type="entry name" value="GLYCOSIDASE"/>
    <property type="match status" value="1"/>
</dbReference>
<reference evidence="6" key="1">
    <citation type="journal article" date="2019" name="Int. J. Syst. Evol. Microbiol.">
        <title>The Global Catalogue of Microorganisms (GCM) 10K type strain sequencing project: providing services to taxonomists for standard genome sequencing and annotation.</title>
        <authorList>
            <consortium name="The Broad Institute Genomics Platform"/>
            <consortium name="The Broad Institute Genome Sequencing Center for Infectious Disease"/>
            <person name="Wu L."/>
            <person name="Ma J."/>
        </authorList>
    </citation>
    <scope>NUCLEOTIDE SEQUENCE [LARGE SCALE GENOMIC DNA]</scope>
    <source>
        <strain evidence="6">CCM 8725</strain>
    </source>
</reference>
<evidence type="ECO:0000313" key="6">
    <source>
        <dbReference type="Proteomes" id="UP001597448"/>
    </source>
</evidence>
<sequence length="391" mass="43844">MSTIFEQRKQALTERYEALIGRTNEKLPYGNGIYDRYKYPLLTAEHAPLIWRYDFNEESNPYFAERIGVNGVFNPGAIELNGKFYIIARVEGNDRKSFFAVAESSSGVDGFRFWDHPVVLPETADLDINVYDMRLVQHEDGWIYGLFCTERKDPEAAPGDLSSAVAQCGIARTKDLKTWERLADLKTGSAQQRNVVLHPEFVDGKYAFYTRPQDGFIAAGSGGGIGWGLSEQIENAVITRETIIDQRYYHTIKEVKNGQGPAPIKTPLGWLHIAHGVRNTAAGLRYVLYAFLSDLAEPNRVTHAPGGHFIAPDGEERVGDVSNVVFCNGVIARDNGEVFIYYASSDTRIHVAATTVDQLLDYVMNTPEDPLRSYACVQHRIAMIDRNLQLK</sequence>
<keyword evidence="5" id="KW-0326">Glycosidase</keyword>
<gene>
    <name evidence="5" type="ORF">ACFSX3_29780</name>
</gene>
<keyword evidence="1 4" id="KW-0328">Glycosyltransferase</keyword>
<evidence type="ECO:0000256" key="1">
    <source>
        <dbReference type="ARBA" id="ARBA00022676"/>
    </source>
</evidence>
<proteinExistence type="inferred from homology"/>
<comment type="caution">
    <text evidence="5">The sequence shown here is derived from an EMBL/GenBank/DDBJ whole genome shotgun (WGS) entry which is preliminary data.</text>
</comment>
<keyword evidence="6" id="KW-1185">Reference proteome</keyword>
<evidence type="ECO:0000313" key="5">
    <source>
        <dbReference type="EMBL" id="MFD2414068.1"/>
    </source>
</evidence>
<keyword evidence="4" id="KW-0119">Carbohydrate metabolism</keyword>
<dbReference type="Proteomes" id="UP001597448">
    <property type="component" value="Unassembled WGS sequence"/>
</dbReference>
<name>A0ABW5FGB9_9BACL</name>
<protein>
    <recommendedName>
        <fullName evidence="4">4-O-beta-D-mannosyl-D-glucose phosphorylase</fullName>
        <shortName evidence="4">MGP</shortName>
        <shortName evidence="4">Mannosylglucose phosphorylase</shortName>
        <ecNumber evidence="4">2.4.1.281</ecNumber>
    </recommendedName>
</protein>
<dbReference type="SUPFAM" id="SSF75005">
    <property type="entry name" value="Arabinanase/levansucrase/invertase"/>
    <property type="match status" value="1"/>
</dbReference>
<dbReference type="RefSeq" id="WP_209994168.1">
    <property type="nucleotide sequence ID" value="NZ_JBHUKY010000079.1"/>
</dbReference>
<dbReference type="HAMAP" id="MF_00928">
    <property type="entry name" value="Man_Glc_phosphorylase"/>
    <property type="match status" value="1"/>
</dbReference>
<comment type="similarity">
    <text evidence="3 4">Belongs to the glycosyl hydrolase 130 family.</text>
</comment>
<evidence type="ECO:0000256" key="3">
    <source>
        <dbReference type="ARBA" id="ARBA00024356"/>
    </source>
</evidence>
<dbReference type="PANTHER" id="PTHR34106:SF1">
    <property type="entry name" value="1,4-BETA-MANNOSYL-N-ACETYLGLUCOSAMINE PHOSPHORYLASE"/>
    <property type="match status" value="1"/>
</dbReference>
<keyword evidence="2 4" id="KW-0808">Transferase</keyword>
<dbReference type="EMBL" id="JBHUKY010000079">
    <property type="protein sequence ID" value="MFD2414068.1"/>
    <property type="molecule type" value="Genomic_DNA"/>
</dbReference>
<comment type="catalytic activity">
    <reaction evidence="4">
        <text>beta-D-mannosyl-(1-&gt;4)-D-glucose + phosphate = alpha-D-mannose 1-phosphate + D-glucose</text>
        <dbReference type="Rhea" id="RHEA:32531"/>
        <dbReference type="ChEBI" id="CHEBI:4167"/>
        <dbReference type="ChEBI" id="CHEBI:43474"/>
        <dbReference type="ChEBI" id="CHEBI:58409"/>
        <dbReference type="ChEBI" id="CHEBI:64351"/>
        <dbReference type="EC" id="2.4.1.281"/>
    </reaction>
</comment>
<organism evidence="5 6">
    <name type="scientific">Paenibacillus rhizoplanae</name>
    <dbReference type="NCBI Taxonomy" id="1917181"/>
    <lineage>
        <taxon>Bacteria</taxon>
        <taxon>Bacillati</taxon>
        <taxon>Bacillota</taxon>
        <taxon>Bacilli</taxon>
        <taxon>Bacillales</taxon>
        <taxon>Paenibacillaceae</taxon>
        <taxon>Paenibacillus</taxon>
    </lineage>
</organism>